<evidence type="ECO:0000256" key="11">
    <source>
        <dbReference type="ARBA" id="ARBA00023160"/>
    </source>
</evidence>
<sequence>MAHLYPLPTKLKFVFFFDVSAFTLWFCCFGRLLILLPLVGRRFLPGGIADFFHVVSLLPLSGELMKMLLPNKTFNLKDLWSVLNSVKNAWICYGVIFPHPKVAKHTSYSLLILSWCLMYVIHYGYCAFKTKTRRSPWFLFWLEYHHFYITVPLATAAEMTLIFLSLNFVPDNSPLRILVSGVLMAYVPVTYIFWGHLVSRKNTKYNYVMERRHSRPAPSRSTRPDTQANSNTPSIPESSAGVELQALDNRDASQTTVS</sequence>
<proteinExistence type="inferred from homology"/>
<protein>
    <recommendedName>
        <fullName evidence="4">very-long-chain (3R)-3-hydroxyacyl-CoA dehydratase</fullName>
        <ecNumber evidence="4">4.2.1.134</ecNumber>
    </recommendedName>
</protein>
<feature type="compositionally biased region" description="Polar residues" evidence="13">
    <location>
        <begin position="219"/>
        <end position="237"/>
    </location>
</feature>
<keyword evidence="9" id="KW-0443">Lipid metabolism</keyword>
<evidence type="ECO:0000256" key="13">
    <source>
        <dbReference type="SAM" id="MobiDB-lite"/>
    </source>
</evidence>
<reference evidence="15" key="1">
    <citation type="submission" date="2011-10" db="EMBL/GenBank/DDBJ databases">
        <authorList>
            <person name="Genoscope - CEA"/>
        </authorList>
    </citation>
    <scope>NUCLEOTIDE SEQUENCE</scope>
</reference>
<evidence type="ECO:0000313" key="16">
    <source>
        <dbReference type="EMBL" id="CCE80608.1"/>
    </source>
</evidence>
<organism evidence="15 17">
    <name type="scientific">Pichia sorbitophila (strain ATCC MYA-4447 / BCRC 22081 / CBS 7064 / NBRC 10061 / NRRL Y-12695)</name>
    <name type="common">Hybrid yeast</name>
    <dbReference type="NCBI Taxonomy" id="559304"/>
    <lineage>
        <taxon>Eukaryota</taxon>
        <taxon>Fungi</taxon>
        <taxon>Dikarya</taxon>
        <taxon>Ascomycota</taxon>
        <taxon>Saccharomycotina</taxon>
        <taxon>Pichiomycetes</taxon>
        <taxon>Debaryomycetaceae</taxon>
        <taxon>Millerozyma</taxon>
    </lineage>
</organism>
<keyword evidence="7" id="KW-0276">Fatty acid metabolism</keyword>
<evidence type="ECO:0000256" key="3">
    <source>
        <dbReference type="ARBA" id="ARBA00007811"/>
    </source>
</evidence>
<evidence type="ECO:0000256" key="4">
    <source>
        <dbReference type="ARBA" id="ARBA00013122"/>
    </source>
</evidence>
<feature type="region of interest" description="Disordered" evidence="13">
    <location>
        <begin position="212"/>
        <end position="258"/>
    </location>
</feature>
<evidence type="ECO:0000256" key="10">
    <source>
        <dbReference type="ARBA" id="ARBA00023136"/>
    </source>
</evidence>
<evidence type="ECO:0000256" key="14">
    <source>
        <dbReference type="SAM" id="Phobius"/>
    </source>
</evidence>
<comment type="similarity">
    <text evidence="3">Belongs to the very long-chain fatty acids dehydratase HACD family.</text>
</comment>
<dbReference type="EMBL" id="FO082052">
    <property type="protein sequence ID" value="CCE80608.1"/>
    <property type="molecule type" value="Genomic_DNA"/>
</dbReference>
<dbReference type="FunCoup" id="G8YJW3">
    <property type="interactions" value="46"/>
</dbReference>
<keyword evidence="12" id="KW-0456">Lyase</keyword>
<keyword evidence="5" id="KW-0444">Lipid biosynthesis</keyword>
<feature type="transmembrane region" description="Helical" evidence="14">
    <location>
        <begin position="13"/>
        <end position="36"/>
    </location>
</feature>
<gene>
    <name evidence="15" type="primary">Piso0_002934</name>
    <name evidence="15" type="ORF">GNLVRS01_PISO0G01238g</name>
    <name evidence="16" type="ORF">GNLVRS01_PISO0H01239g</name>
</gene>
<evidence type="ECO:0000313" key="17">
    <source>
        <dbReference type="Proteomes" id="UP000005222"/>
    </source>
</evidence>
<dbReference type="OrthoDB" id="46988at2759"/>
<keyword evidence="6 14" id="KW-0812">Transmembrane</keyword>
<dbReference type="GO" id="GO:0006633">
    <property type="term" value="P:fatty acid biosynthetic process"/>
    <property type="evidence" value="ECO:0007669"/>
    <property type="project" value="UniProtKB-UniPathway"/>
</dbReference>
<evidence type="ECO:0000256" key="6">
    <source>
        <dbReference type="ARBA" id="ARBA00022692"/>
    </source>
</evidence>
<keyword evidence="11" id="KW-0275">Fatty acid biosynthesis</keyword>
<feature type="transmembrane region" description="Helical" evidence="14">
    <location>
        <begin position="175"/>
        <end position="194"/>
    </location>
</feature>
<dbReference type="Proteomes" id="UP000005222">
    <property type="component" value="Chromosome H"/>
</dbReference>
<feature type="transmembrane region" description="Helical" evidence="14">
    <location>
        <begin position="108"/>
        <end position="126"/>
    </location>
</feature>
<dbReference type="HOGENOM" id="CLU_1209709_0_0_1"/>
<reference evidence="17" key="2">
    <citation type="journal article" date="2012" name="G3 (Bethesda)">
        <title>Pichia sorbitophila, an interspecies yeast hybrid reveals early steps of genome resolution following polyploidization.</title>
        <authorList>
            <person name="Leh Louis V."/>
            <person name="Despons L."/>
            <person name="Friedrich A."/>
            <person name="Martin T."/>
            <person name="Durrens P."/>
            <person name="Casaregola S."/>
            <person name="Neuveglise C."/>
            <person name="Fairhead C."/>
            <person name="Marck C."/>
            <person name="Cruz J.A."/>
            <person name="Straub M.L."/>
            <person name="Kugler V."/>
            <person name="Sacerdot C."/>
            <person name="Uzunov Z."/>
            <person name="Thierry A."/>
            <person name="Weiss S."/>
            <person name="Bleykasten C."/>
            <person name="De Montigny J."/>
            <person name="Jacques N."/>
            <person name="Jung P."/>
            <person name="Lemaire M."/>
            <person name="Mallet S."/>
            <person name="Morel G."/>
            <person name="Richard G.F."/>
            <person name="Sarkar A."/>
            <person name="Savel G."/>
            <person name="Schacherer J."/>
            <person name="Seret M.L."/>
            <person name="Talla E."/>
            <person name="Samson G."/>
            <person name="Jubin C."/>
            <person name="Poulain J."/>
            <person name="Vacherie B."/>
            <person name="Barbe V."/>
            <person name="Pelletier E."/>
            <person name="Sherman D.J."/>
            <person name="Westhof E."/>
            <person name="Weissenbach J."/>
            <person name="Baret P.V."/>
            <person name="Wincker P."/>
            <person name="Gaillardin C."/>
            <person name="Dujon B."/>
            <person name="Souciet J.L."/>
        </authorList>
    </citation>
    <scope>NUCLEOTIDE SEQUENCE [LARGE SCALE GENOMIC DNA]</scope>
    <source>
        <strain evidence="17">ATCC MYA-4447 / BCRC 22081 / CBS 7064 / NBRC 10061 / NRRL Y-12695</strain>
    </source>
</reference>
<dbReference type="STRING" id="559304.G8YJW3"/>
<dbReference type="UniPathway" id="UPA00094"/>
<dbReference type="GO" id="GO:0016020">
    <property type="term" value="C:membrane"/>
    <property type="evidence" value="ECO:0007669"/>
    <property type="project" value="UniProtKB-SubCell"/>
</dbReference>
<evidence type="ECO:0000313" key="15">
    <source>
        <dbReference type="EMBL" id="CCE79843.1"/>
    </source>
</evidence>
<keyword evidence="10 14" id="KW-0472">Membrane</keyword>
<evidence type="ECO:0000256" key="7">
    <source>
        <dbReference type="ARBA" id="ARBA00022832"/>
    </source>
</evidence>
<evidence type="ECO:0000256" key="8">
    <source>
        <dbReference type="ARBA" id="ARBA00022989"/>
    </source>
</evidence>
<dbReference type="AlphaFoldDB" id="G8YJW3"/>
<comment type="pathway">
    <text evidence="2">Lipid metabolism; fatty acid biosynthesis.</text>
</comment>
<dbReference type="InterPro" id="IPR007482">
    <property type="entry name" value="Tyr_Pase-like_PTPLA"/>
</dbReference>
<dbReference type="GO" id="GO:0102158">
    <property type="term" value="F:very-long-chain (3R)-3-hydroxyacyl-CoA dehydratase activity"/>
    <property type="evidence" value="ECO:0007669"/>
    <property type="project" value="UniProtKB-EC"/>
</dbReference>
<feature type="transmembrane region" description="Helical" evidence="14">
    <location>
        <begin position="147"/>
        <end position="169"/>
    </location>
</feature>
<dbReference type="EMBL" id="FO082053">
    <property type="protein sequence ID" value="CCE79843.1"/>
    <property type="molecule type" value="Genomic_DNA"/>
</dbReference>
<name>G8YJW3_PICSO</name>
<keyword evidence="8 14" id="KW-1133">Transmembrane helix</keyword>
<accession>G8YJW3</accession>
<dbReference type="EC" id="4.2.1.134" evidence="4"/>
<dbReference type="InParanoid" id="G8YJW3"/>
<comment type="subcellular location">
    <subcellularLocation>
        <location evidence="1">Membrane</location>
        <topology evidence="1">Multi-pass membrane protein</topology>
    </subcellularLocation>
</comment>
<dbReference type="Pfam" id="PF04387">
    <property type="entry name" value="PTPLA"/>
    <property type="match status" value="1"/>
</dbReference>
<evidence type="ECO:0000256" key="2">
    <source>
        <dbReference type="ARBA" id="ARBA00005194"/>
    </source>
</evidence>
<evidence type="ECO:0000256" key="9">
    <source>
        <dbReference type="ARBA" id="ARBA00023098"/>
    </source>
</evidence>
<evidence type="ECO:0000256" key="1">
    <source>
        <dbReference type="ARBA" id="ARBA00004141"/>
    </source>
</evidence>
<evidence type="ECO:0000256" key="12">
    <source>
        <dbReference type="ARBA" id="ARBA00023239"/>
    </source>
</evidence>
<keyword evidence="17" id="KW-1185">Reference proteome</keyword>
<dbReference type="Proteomes" id="UP000005222">
    <property type="component" value="Chromosome G"/>
</dbReference>
<dbReference type="eggNOG" id="ENOG502SF4K">
    <property type="taxonomic scope" value="Eukaryota"/>
</dbReference>
<evidence type="ECO:0000256" key="5">
    <source>
        <dbReference type="ARBA" id="ARBA00022516"/>
    </source>
</evidence>